<sequence>MHESDQVMRQLGFRQTILLPPKNIRSLHKVNLRGRTGEDWLKFHKEYINIWEYKYHFSLIREPFLTLEFVIAPEYMSWFRHHNKLYLLLEEVMGRQHCMRRPQRPHRNPRYVFCTTFVASVSHANAYDKTDILATFDNFTILSAIEKRATFGLSAIVDGRAFASDWRPARWRLLGAPIRHGGFEREGKGCQNITVLKGSERPQNDVVLGANPISI</sequence>
<organism evidence="1 2">
    <name type="scientific">Gossypium stocksii</name>
    <dbReference type="NCBI Taxonomy" id="47602"/>
    <lineage>
        <taxon>Eukaryota</taxon>
        <taxon>Viridiplantae</taxon>
        <taxon>Streptophyta</taxon>
        <taxon>Embryophyta</taxon>
        <taxon>Tracheophyta</taxon>
        <taxon>Spermatophyta</taxon>
        <taxon>Magnoliopsida</taxon>
        <taxon>eudicotyledons</taxon>
        <taxon>Gunneridae</taxon>
        <taxon>Pentapetalae</taxon>
        <taxon>rosids</taxon>
        <taxon>malvids</taxon>
        <taxon>Malvales</taxon>
        <taxon>Malvaceae</taxon>
        <taxon>Malvoideae</taxon>
        <taxon>Gossypium</taxon>
    </lineage>
</organism>
<evidence type="ECO:0000313" key="1">
    <source>
        <dbReference type="EMBL" id="KAH1113959.1"/>
    </source>
</evidence>
<dbReference type="Proteomes" id="UP000828251">
    <property type="component" value="Unassembled WGS sequence"/>
</dbReference>
<dbReference type="AlphaFoldDB" id="A0A9D3W6A2"/>
<keyword evidence="2" id="KW-1185">Reference proteome</keyword>
<evidence type="ECO:0008006" key="3">
    <source>
        <dbReference type="Google" id="ProtNLM"/>
    </source>
</evidence>
<gene>
    <name evidence="1" type="ORF">J1N35_007337</name>
</gene>
<evidence type="ECO:0000313" key="2">
    <source>
        <dbReference type="Proteomes" id="UP000828251"/>
    </source>
</evidence>
<accession>A0A9D3W6A2</accession>
<dbReference type="EMBL" id="JAIQCV010000003">
    <property type="protein sequence ID" value="KAH1113959.1"/>
    <property type="molecule type" value="Genomic_DNA"/>
</dbReference>
<proteinExistence type="predicted"/>
<comment type="caution">
    <text evidence="1">The sequence shown here is derived from an EMBL/GenBank/DDBJ whole genome shotgun (WGS) entry which is preliminary data.</text>
</comment>
<protein>
    <recommendedName>
        <fullName evidence="3">Aminotransferase-like plant mobile domain-containing protein</fullName>
    </recommendedName>
</protein>
<name>A0A9D3W6A2_9ROSI</name>
<reference evidence="1 2" key="1">
    <citation type="journal article" date="2021" name="Plant Biotechnol. J.">
        <title>Multi-omics assisted identification of the key and species-specific regulatory components of drought-tolerant mechanisms in Gossypium stocksii.</title>
        <authorList>
            <person name="Yu D."/>
            <person name="Ke L."/>
            <person name="Zhang D."/>
            <person name="Wu Y."/>
            <person name="Sun Y."/>
            <person name="Mei J."/>
            <person name="Sun J."/>
            <person name="Sun Y."/>
        </authorList>
    </citation>
    <scope>NUCLEOTIDE SEQUENCE [LARGE SCALE GENOMIC DNA]</scope>
    <source>
        <strain evidence="2">cv. E1</strain>
        <tissue evidence="1">Leaf</tissue>
    </source>
</reference>
<dbReference type="OrthoDB" id="998310at2759"/>